<organism evidence="2">
    <name type="scientific">Solanum chacoense</name>
    <name type="common">Chaco potato</name>
    <dbReference type="NCBI Taxonomy" id="4108"/>
    <lineage>
        <taxon>Eukaryota</taxon>
        <taxon>Viridiplantae</taxon>
        <taxon>Streptophyta</taxon>
        <taxon>Embryophyta</taxon>
        <taxon>Tracheophyta</taxon>
        <taxon>Spermatophyta</taxon>
        <taxon>Magnoliopsida</taxon>
        <taxon>eudicotyledons</taxon>
        <taxon>Gunneridae</taxon>
        <taxon>Pentapetalae</taxon>
        <taxon>asterids</taxon>
        <taxon>lamiids</taxon>
        <taxon>Solanales</taxon>
        <taxon>Solanaceae</taxon>
        <taxon>Solanoideae</taxon>
        <taxon>Solaneae</taxon>
        <taxon>Solanum</taxon>
    </lineage>
</organism>
<reference evidence="2" key="1">
    <citation type="submission" date="2015-12" db="EMBL/GenBank/DDBJ databases">
        <title>Gene expression during late stages of embryo sac development: a critical building block for successful pollen-pistil interactions.</title>
        <authorList>
            <person name="Liu Y."/>
            <person name="Joly V."/>
            <person name="Sabar M."/>
            <person name="Matton D.P."/>
        </authorList>
    </citation>
    <scope>NUCLEOTIDE SEQUENCE</scope>
</reference>
<evidence type="ECO:0000256" key="1">
    <source>
        <dbReference type="SAM" id="Phobius"/>
    </source>
</evidence>
<keyword evidence="1" id="KW-0812">Transmembrane</keyword>
<dbReference type="EMBL" id="GEDG01033653">
    <property type="protein sequence ID" value="JAP10147.1"/>
    <property type="molecule type" value="Transcribed_RNA"/>
</dbReference>
<accession>A0A0V0GQH0</accession>
<name>A0A0V0GQH0_SOLCH</name>
<protein>
    <submittedName>
        <fullName evidence="2">Putative ovule protein</fullName>
    </submittedName>
</protein>
<keyword evidence="1" id="KW-1133">Transmembrane helix</keyword>
<feature type="non-terminal residue" evidence="2">
    <location>
        <position position="1"/>
    </location>
</feature>
<evidence type="ECO:0000313" key="2">
    <source>
        <dbReference type="EMBL" id="JAP10147.1"/>
    </source>
</evidence>
<sequence length="93" mass="9769">CGCWATIPPAVFTADTKDLSPALLQTVLLISYIVEGLWCIAFILLTDVAPVLSSSQRFSDDGGISQKSCIVIGFSIVAVASDASLLVSQFCSL</sequence>
<proteinExistence type="predicted"/>
<feature type="transmembrane region" description="Helical" evidence="1">
    <location>
        <begin position="22"/>
        <end position="48"/>
    </location>
</feature>
<dbReference type="AlphaFoldDB" id="A0A0V0GQH0"/>
<keyword evidence="1" id="KW-0472">Membrane</keyword>